<keyword evidence="2" id="KW-0614">Plasmid</keyword>
<keyword evidence="3" id="KW-1185">Reference proteome</keyword>
<organism evidence="2 3">
    <name type="scientific">Gloeothece verrucosa (strain PCC 7822)</name>
    <name type="common">Cyanothece sp. (strain PCC 7822)</name>
    <dbReference type="NCBI Taxonomy" id="497965"/>
    <lineage>
        <taxon>Bacteria</taxon>
        <taxon>Bacillati</taxon>
        <taxon>Cyanobacteriota</taxon>
        <taxon>Cyanophyceae</taxon>
        <taxon>Oscillatoriophycideae</taxon>
        <taxon>Chroococcales</taxon>
        <taxon>Aphanothecaceae</taxon>
        <taxon>Gloeothece</taxon>
        <taxon>Gloeothece verrucosa</taxon>
    </lineage>
</organism>
<dbReference type="PANTHER" id="PTHR33516:SF2">
    <property type="entry name" value="LEXA REPRESSOR-RELATED"/>
    <property type="match status" value="1"/>
</dbReference>
<dbReference type="RefSeq" id="WP_013335110.1">
    <property type="nucleotide sequence ID" value="NC_014534.1"/>
</dbReference>
<dbReference type="AlphaFoldDB" id="E0UN38"/>
<dbReference type="GO" id="GO:0004252">
    <property type="term" value="F:serine-type endopeptidase activity"/>
    <property type="evidence" value="ECO:0007669"/>
    <property type="project" value="InterPro"/>
</dbReference>
<dbReference type="KEGG" id="cyj:Cyan7822_6616"/>
<sequence length="153" mass="18295">MKNKLYPQQTEVYQFLVEYIDKYQHSPSRQEIAQKLEKHVSTIKEHLRILKLKGYIDWEQGGKRNIIIVGQSPPKCPPIPNDFWKDVDEKDYSLYFFIRNYIAEHQQSPTIKELMEGLKIKSSNTVQKQLRRLKKSGYIDWLDNKRRSITVLK</sequence>
<dbReference type="PANTHER" id="PTHR33516">
    <property type="entry name" value="LEXA REPRESSOR"/>
    <property type="match status" value="1"/>
</dbReference>
<evidence type="ECO:0000313" key="3">
    <source>
        <dbReference type="Proteomes" id="UP000008206"/>
    </source>
</evidence>
<dbReference type="GO" id="GO:0006508">
    <property type="term" value="P:proteolysis"/>
    <property type="evidence" value="ECO:0007669"/>
    <property type="project" value="InterPro"/>
</dbReference>
<dbReference type="Proteomes" id="UP000008206">
    <property type="component" value="Plasmid Cy782202"/>
</dbReference>
<dbReference type="OrthoDB" id="9802364at2"/>
<dbReference type="EMBL" id="CP002200">
    <property type="protein sequence ID" value="ADN18368.1"/>
    <property type="molecule type" value="Genomic_DNA"/>
</dbReference>
<dbReference type="InterPro" id="IPR036390">
    <property type="entry name" value="WH_DNA-bd_sf"/>
</dbReference>
<dbReference type="HOGENOM" id="CLU_1719309_0_0_3"/>
<proteinExistence type="predicted"/>
<accession>E0UN38</accession>
<evidence type="ECO:0000259" key="1">
    <source>
        <dbReference type="Pfam" id="PF01726"/>
    </source>
</evidence>
<dbReference type="InterPro" id="IPR006199">
    <property type="entry name" value="LexA_DNA-bd_dom"/>
</dbReference>
<dbReference type="Pfam" id="PF01726">
    <property type="entry name" value="LexA_DNA_bind"/>
    <property type="match status" value="2"/>
</dbReference>
<feature type="domain" description="LexA repressor DNA-binding" evidence="1">
    <location>
        <begin position="96"/>
        <end position="147"/>
    </location>
</feature>
<reference evidence="3" key="1">
    <citation type="journal article" date="2011" name="MBio">
        <title>Novel metabolic attributes of the genus Cyanothece, comprising a group of unicellular nitrogen-fixing Cyanobacteria.</title>
        <authorList>
            <person name="Bandyopadhyay A."/>
            <person name="Elvitigala T."/>
            <person name="Welsh E."/>
            <person name="Stockel J."/>
            <person name="Liberton M."/>
            <person name="Min H."/>
            <person name="Sherman L.A."/>
            <person name="Pakrasi H.B."/>
        </authorList>
    </citation>
    <scope>NUCLEOTIDE SEQUENCE [LARGE SCALE GENOMIC DNA]</scope>
    <source>
        <strain evidence="3">PCC 7822</strain>
        <plasmid evidence="3">Cy782202</plasmid>
    </source>
</reference>
<name>E0UN38_GLOV7</name>
<gene>
    <name evidence="2" type="ordered locus">Cyan7822_6616</name>
</gene>
<protein>
    <submittedName>
        <fullName evidence="2">Transcriptional repressor, LexA family</fullName>
    </submittedName>
</protein>
<dbReference type="InterPro" id="IPR050077">
    <property type="entry name" value="LexA_repressor"/>
</dbReference>
<dbReference type="InterPro" id="IPR036388">
    <property type="entry name" value="WH-like_DNA-bd_sf"/>
</dbReference>
<dbReference type="SUPFAM" id="SSF46785">
    <property type="entry name" value="Winged helix' DNA-binding domain"/>
    <property type="match status" value="2"/>
</dbReference>
<feature type="domain" description="LexA repressor DNA-binding" evidence="1">
    <location>
        <begin position="3"/>
        <end position="64"/>
    </location>
</feature>
<dbReference type="Gene3D" id="1.10.10.10">
    <property type="entry name" value="Winged helix-like DNA-binding domain superfamily/Winged helix DNA-binding domain"/>
    <property type="match status" value="2"/>
</dbReference>
<geneLocation type="plasmid" evidence="2 3">
    <name>Cy782202</name>
</geneLocation>
<evidence type="ECO:0000313" key="2">
    <source>
        <dbReference type="EMBL" id="ADN18368.1"/>
    </source>
</evidence>